<protein>
    <recommendedName>
        <fullName evidence="2">Protein CPL1-like domain-containing protein</fullName>
    </recommendedName>
</protein>
<dbReference type="PANTHER" id="PTHR35192:SF2">
    <property type="entry name" value="APPLE DOMAIN-CONTAINING PROTEIN"/>
    <property type="match status" value="1"/>
</dbReference>
<dbReference type="OrthoDB" id="2526429at2759"/>
<feature type="chain" id="PRO_5023121807" description="Protein CPL1-like domain-containing protein" evidence="1">
    <location>
        <begin position="20"/>
        <end position="256"/>
    </location>
</feature>
<dbReference type="PANTHER" id="PTHR35192">
    <property type="entry name" value="PROTEIN, PUTATIVE-RELATED"/>
    <property type="match status" value="1"/>
</dbReference>
<dbReference type="Proteomes" id="UP000311382">
    <property type="component" value="Unassembled WGS sequence"/>
</dbReference>
<evidence type="ECO:0000259" key="2">
    <source>
        <dbReference type="Pfam" id="PF21671"/>
    </source>
</evidence>
<sequence length="256" mass="25994">MRTAAVLAFLAPALVCAQAHGVASQVLFNSPAHQGRPAFAQAARPQRANPSVVVRVVDPAAPSTAKMAPSMAWYPAAEDLLDPVQVQDDSPNFGAACSFEDRFKTCGDYFDEASGVDHGLFCSPAGICGGKGAACGATEACGDGLSCNLTTHRCVPTTAKLLSIESARKASRRESAASRCPDGAQACPSGIGGFECVFTAFEDTECGGCLGFGGRDCSAIPNALATSCRGGACVVHACVGGFAPNAASTDCVDDSM</sequence>
<feature type="signal peptide" evidence="1">
    <location>
        <begin position="1"/>
        <end position="19"/>
    </location>
</feature>
<proteinExistence type="predicted"/>
<dbReference type="InterPro" id="IPR048661">
    <property type="entry name" value="CPL1-like"/>
</dbReference>
<reference evidence="3 4" key="1">
    <citation type="submission" date="2019-03" db="EMBL/GenBank/DDBJ databases">
        <title>Rhodosporidium diobovatum UCD-FST 08-225 genome sequencing, assembly, and annotation.</title>
        <authorList>
            <person name="Fakankun I.U."/>
            <person name="Fristensky B."/>
            <person name="Levin D.B."/>
        </authorList>
    </citation>
    <scope>NUCLEOTIDE SEQUENCE [LARGE SCALE GENOMIC DNA]</scope>
    <source>
        <strain evidence="3 4">UCD-FST 08-225</strain>
    </source>
</reference>
<feature type="domain" description="Protein CPL1-like" evidence="2">
    <location>
        <begin position="194"/>
        <end position="252"/>
    </location>
</feature>
<organism evidence="3 4">
    <name type="scientific">Rhodotorula diobovata</name>
    <dbReference type="NCBI Taxonomy" id="5288"/>
    <lineage>
        <taxon>Eukaryota</taxon>
        <taxon>Fungi</taxon>
        <taxon>Dikarya</taxon>
        <taxon>Basidiomycota</taxon>
        <taxon>Pucciniomycotina</taxon>
        <taxon>Microbotryomycetes</taxon>
        <taxon>Sporidiobolales</taxon>
        <taxon>Sporidiobolaceae</taxon>
        <taxon>Rhodotorula</taxon>
    </lineage>
</organism>
<name>A0A5C5FMS4_9BASI</name>
<gene>
    <name evidence="3" type="ORF">DMC30DRAFT_71871</name>
</gene>
<accession>A0A5C5FMS4</accession>
<dbReference type="Pfam" id="PF21671">
    <property type="entry name" value="CPL1-like"/>
    <property type="match status" value="1"/>
</dbReference>
<evidence type="ECO:0000256" key="1">
    <source>
        <dbReference type="SAM" id="SignalP"/>
    </source>
</evidence>
<evidence type="ECO:0000313" key="4">
    <source>
        <dbReference type="Proteomes" id="UP000311382"/>
    </source>
</evidence>
<keyword evidence="1" id="KW-0732">Signal</keyword>
<comment type="caution">
    <text evidence="3">The sequence shown here is derived from an EMBL/GenBank/DDBJ whole genome shotgun (WGS) entry which is preliminary data.</text>
</comment>
<dbReference type="EMBL" id="SOZI01000153">
    <property type="protein sequence ID" value="TNY18158.1"/>
    <property type="molecule type" value="Genomic_DNA"/>
</dbReference>
<dbReference type="AlphaFoldDB" id="A0A5C5FMS4"/>
<dbReference type="InterPro" id="IPR038955">
    <property type="entry name" value="PriA/CPL1_fungi"/>
</dbReference>
<evidence type="ECO:0000313" key="3">
    <source>
        <dbReference type="EMBL" id="TNY18158.1"/>
    </source>
</evidence>
<keyword evidence="4" id="KW-1185">Reference proteome</keyword>